<dbReference type="InterPro" id="IPR056056">
    <property type="entry name" value="DUF7639"/>
</dbReference>
<feature type="region of interest" description="Disordered" evidence="3">
    <location>
        <begin position="195"/>
        <end position="223"/>
    </location>
</feature>
<protein>
    <submittedName>
        <fullName evidence="7">NADAR family protein</fullName>
    </submittedName>
</protein>
<reference evidence="7" key="1">
    <citation type="submission" date="2021-10" db="EMBL/GenBank/DDBJ databases">
        <title>Streptomonospora sp. nov., isolated from mangrove soil.</title>
        <authorList>
            <person name="Chen X."/>
            <person name="Ge X."/>
            <person name="Liu W."/>
        </authorList>
    </citation>
    <scope>NUCLEOTIDE SEQUENCE</scope>
    <source>
        <strain evidence="7">S1-112</strain>
    </source>
</reference>
<feature type="region of interest" description="Disordered" evidence="3">
    <location>
        <begin position="278"/>
        <end position="298"/>
    </location>
</feature>
<feature type="domain" description="NADAR" evidence="4">
    <location>
        <begin position="249"/>
        <end position="371"/>
    </location>
</feature>
<sequence>MRWRSPTHRTVAGQRIDGAWCHVWLRRAGGTHAVEDLLAFADGTIHCGRSTDLAGLRRMLESGEIALTDPAADHSPAGGTGQRGWRSRAPEPLTPEGFLLDVADRIEALAGRPTAADRCWAAIRDYLRDPVEARRQEVRAAYLAVPPHRRVYVLGDMDAQDRPLRILTADLGTVLGGDGPVATEELRREAHEYFTQTEEAVERERRQRAVQHADDPPQPPPPAVTLNQTVFPSGWPDRLGTFALRNDYPAPIDVEGEVYPSVQHAYWALSTAQAADRTRVREAPSTREAQERGGRARRRPDWPAVRLAVMADLLRAKFTQHPDLAEVLLSTGEAPISYTGFSDSPYWLDDPDGRGRNWMGRLLELVRAELRLRPPGPPAP</sequence>
<feature type="region of interest" description="Disordered" evidence="3">
    <location>
        <begin position="69"/>
        <end position="90"/>
    </location>
</feature>
<dbReference type="SUPFAM" id="SSF143990">
    <property type="entry name" value="YbiA-like"/>
    <property type="match status" value="1"/>
</dbReference>
<gene>
    <name evidence="7" type="ORF">LG943_09535</name>
</gene>
<feature type="compositionally biased region" description="Basic and acidic residues" evidence="3">
    <location>
        <begin position="278"/>
        <end position="294"/>
    </location>
</feature>
<dbReference type="Proteomes" id="UP001140076">
    <property type="component" value="Unassembled WGS sequence"/>
</dbReference>
<comment type="catalytic activity">
    <reaction evidence="2">
        <text>2,5-diamino-6-hydroxy-4-(5-phosphoribosylamino)-pyrimidine + H2O = 2,5,6-triamino-4-hydroxypyrimidine + D-ribose 5-phosphate</text>
        <dbReference type="Rhea" id="RHEA:23436"/>
        <dbReference type="ChEBI" id="CHEBI:15377"/>
        <dbReference type="ChEBI" id="CHEBI:58614"/>
        <dbReference type="ChEBI" id="CHEBI:78346"/>
        <dbReference type="ChEBI" id="CHEBI:137796"/>
    </reaction>
</comment>
<evidence type="ECO:0000313" key="8">
    <source>
        <dbReference type="Proteomes" id="UP001140076"/>
    </source>
</evidence>
<dbReference type="Pfam" id="PF24644">
    <property type="entry name" value="DUF7638"/>
    <property type="match status" value="1"/>
</dbReference>
<dbReference type="InterPro" id="IPR056055">
    <property type="entry name" value="DUF7638"/>
</dbReference>
<dbReference type="Gene3D" id="1.10.357.40">
    <property type="entry name" value="YbiA-like"/>
    <property type="match status" value="1"/>
</dbReference>
<evidence type="ECO:0000259" key="6">
    <source>
        <dbReference type="Pfam" id="PF24645"/>
    </source>
</evidence>
<dbReference type="EMBL" id="JAJAQC010000012">
    <property type="protein sequence ID" value="MDA0564568.1"/>
    <property type="molecule type" value="Genomic_DNA"/>
</dbReference>
<evidence type="ECO:0000256" key="2">
    <source>
        <dbReference type="ARBA" id="ARBA00000751"/>
    </source>
</evidence>
<dbReference type="Pfam" id="PF08719">
    <property type="entry name" value="NADAR"/>
    <property type="match status" value="1"/>
</dbReference>
<feature type="domain" description="DUF7639" evidence="6">
    <location>
        <begin position="114"/>
        <end position="203"/>
    </location>
</feature>
<evidence type="ECO:0000259" key="4">
    <source>
        <dbReference type="Pfam" id="PF08719"/>
    </source>
</evidence>
<evidence type="ECO:0000259" key="5">
    <source>
        <dbReference type="Pfam" id="PF24644"/>
    </source>
</evidence>
<comment type="caution">
    <text evidence="7">The sequence shown here is derived from an EMBL/GenBank/DDBJ whole genome shotgun (WGS) entry which is preliminary data.</text>
</comment>
<comment type="catalytic activity">
    <reaction evidence="1">
        <text>5-amino-6-(5-phospho-D-ribosylamino)uracil + H2O = 5,6-diaminouracil + D-ribose 5-phosphate</text>
        <dbReference type="Rhea" id="RHEA:55020"/>
        <dbReference type="ChEBI" id="CHEBI:15377"/>
        <dbReference type="ChEBI" id="CHEBI:46252"/>
        <dbReference type="ChEBI" id="CHEBI:58453"/>
        <dbReference type="ChEBI" id="CHEBI:78346"/>
    </reaction>
</comment>
<evidence type="ECO:0000256" key="1">
    <source>
        <dbReference type="ARBA" id="ARBA00000022"/>
    </source>
</evidence>
<dbReference type="AlphaFoldDB" id="A0A9X3SDA2"/>
<dbReference type="RefSeq" id="WP_270071845.1">
    <property type="nucleotide sequence ID" value="NZ_JAJAQC010000012.1"/>
</dbReference>
<proteinExistence type="predicted"/>
<feature type="domain" description="DUF7638" evidence="5">
    <location>
        <begin position="6"/>
        <end position="113"/>
    </location>
</feature>
<dbReference type="Pfam" id="PF24645">
    <property type="entry name" value="DUF7639"/>
    <property type="match status" value="1"/>
</dbReference>
<organism evidence="7 8">
    <name type="scientific">Streptomonospora mangrovi</name>
    <dbReference type="NCBI Taxonomy" id="2883123"/>
    <lineage>
        <taxon>Bacteria</taxon>
        <taxon>Bacillati</taxon>
        <taxon>Actinomycetota</taxon>
        <taxon>Actinomycetes</taxon>
        <taxon>Streptosporangiales</taxon>
        <taxon>Nocardiopsidaceae</taxon>
        <taxon>Streptomonospora</taxon>
    </lineage>
</organism>
<accession>A0A9X3SDA2</accession>
<dbReference type="CDD" id="cd15457">
    <property type="entry name" value="NADAR"/>
    <property type="match status" value="1"/>
</dbReference>
<dbReference type="InterPro" id="IPR037238">
    <property type="entry name" value="YbiA-like_sf"/>
</dbReference>
<dbReference type="InterPro" id="IPR012816">
    <property type="entry name" value="NADAR"/>
</dbReference>
<keyword evidence="8" id="KW-1185">Reference proteome</keyword>
<name>A0A9X3SDA2_9ACTN</name>
<evidence type="ECO:0000256" key="3">
    <source>
        <dbReference type="SAM" id="MobiDB-lite"/>
    </source>
</evidence>
<evidence type="ECO:0000313" key="7">
    <source>
        <dbReference type="EMBL" id="MDA0564568.1"/>
    </source>
</evidence>
<feature type="compositionally biased region" description="Basic and acidic residues" evidence="3">
    <location>
        <begin position="200"/>
        <end position="215"/>
    </location>
</feature>